<keyword evidence="7" id="KW-0677">Repeat</keyword>
<proteinExistence type="inferred from homology"/>
<dbReference type="PROSITE" id="PS50082">
    <property type="entry name" value="WD_REPEATS_2"/>
    <property type="match status" value="3"/>
</dbReference>
<keyword evidence="6" id="KW-0132">Cell division</keyword>
<dbReference type="InterPro" id="IPR015943">
    <property type="entry name" value="WD40/YVTN_repeat-like_dom_sf"/>
</dbReference>
<evidence type="ECO:0000256" key="7">
    <source>
        <dbReference type="ARBA" id="ARBA00022737"/>
    </source>
</evidence>
<feature type="repeat" description="WD" evidence="13">
    <location>
        <begin position="8"/>
        <end position="40"/>
    </location>
</feature>
<comment type="caution">
    <text evidence="14">The sequence shown here is derived from an EMBL/GenBank/DDBJ whole genome shotgun (WGS) entry which is preliminary data.</text>
</comment>
<dbReference type="InterPro" id="IPR037363">
    <property type="entry name" value="Sec13/Seh1_fam"/>
</dbReference>
<evidence type="ECO:0000313" key="15">
    <source>
        <dbReference type="Proteomes" id="UP001558652"/>
    </source>
</evidence>
<evidence type="ECO:0000256" key="10">
    <source>
        <dbReference type="ARBA" id="ARBA00023228"/>
    </source>
</evidence>
<evidence type="ECO:0000256" key="12">
    <source>
        <dbReference type="ARBA" id="ARBA00023306"/>
    </source>
</evidence>
<evidence type="ECO:0000256" key="2">
    <source>
        <dbReference type="ARBA" id="ARBA00004371"/>
    </source>
</evidence>
<dbReference type="EMBL" id="JBFDAA010000008">
    <property type="protein sequence ID" value="KAL1130152.1"/>
    <property type="molecule type" value="Genomic_DNA"/>
</dbReference>
<sequence>MFSPHTINAEHRDLIHDVAFDHYGCRMATCSSDQCVKVWDKANCGSEWVQTALWKAHSGSVWKVTWAHPEFGQVLATCSFDRTVAVWEEIVSETISIGAAGMRHWVKRTNLVDSRTSVTDVKFAPKTLGLMLATCSIDGIIRIYEAPDVMNLSQWTLQHEVVFKLQCSCISWNPEFSRAQIPMLAVGSDDMSSSASNKIAILFFNEFVRKWVKLDNFSGVSDAVHDIAFAPRLGRSYDLMAVASKDVRIFTLTQIIKKNFRDALGGLRYEVHLAACFDDHNSSVWRVSWNVVGNILASSGDDGCVRMWRGKYL</sequence>
<dbReference type="PROSITE" id="PS50294">
    <property type="entry name" value="WD_REPEATS_REGION"/>
    <property type="match status" value="2"/>
</dbReference>
<feature type="repeat" description="WD" evidence="13">
    <location>
        <begin position="277"/>
        <end position="308"/>
    </location>
</feature>
<keyword evidence="10" id="KW-0458">Lysosome</keyword>
<evidence type="ECO:0000256" key="1">
    <source>
        <dbReference type="ARBA" id="ARBA00004259"/>
    </source>
</evidence>
<evidence type="ECO:0000256" key="8">
    <source>
        <dbReference type="ARBA" id="ARBA00022776"/>
    </source>
</evidence>
<evidence type="ECO:0000256" key="3">
    <source>
        <dbReference type="ARBA" id="ARBA00010102"/>
    </source>
</evidence>
<dbReference type="InterPro" id="IPR020472">
    <property type="entry name" value="WD40_PAC1"/>
</dbReference>
<keyword evidence="8" id="KW-0498">Mitosis</keyword>
<accession>A0ABD0YS82</accession>
<protein>
    <recommendedName>
        <fullName evidence="16">Nucleoporin SEH1</fullName>
    </recommendedName>
</protein>
<keyword evidence="4" id="KW-0813">Transport</keyword>
<dbReference type="SMART" id="SM00320">
    <property type="entry name" value="WD40"/>
    <property type="match status" value="5"/>
</dbReference>
<name>A0ABD0YS82_9HEMI</name>
<keyword evidence="12" id="KW-0131">Cell cycle</keyword>
<dbReference type="GO" id="GO:0005764">
    <property type="term" value="C:lysosome"/>
    <property type="evidence" value="ECO:0007669"/>
    <property type="project" value="UniProtKB-SubCell"/>
</dbReference>
<dbReference type="GO" id="GO:0051301">
    <property type="term" value="P:cell division"/>
    <property type="evidence" value="ECO:0007669"/>
    <property type="project" value="UniProtKB-KW"/>
</dbReference>
<evidence type="ECO:0000256" key="6">
    <source>
        <dbReference type="ARBA" id="ARBA00022618"/>
    </source>
</evidence>
<evidence type="ECO:0000256" key="9">
    <source>
        <dbReference type="ARBA" id="ARBA00022927"/>
    </source>
</evidence>
<feature type="repeat" description="WD" evidence="13">
    <location>
        <begin position="54"/>
        <end position="88"/>
    </location>
</feature>
<dbReference type="PANTHER" id="PTHR11024:SF3">
    <property type="entry name" value="NUCLEOPORIN SEH1"/>
    <property type="match status" value="1"/>
</dbReference>
<dbReference type="GO" id="GO:0015031">
    <property type="term" value="P:protein transport"/>
    <property type="evidence" value="ECO:0007669"/>
    <property type="project" value="UniProtKB-KW"/>
</dbReference>
<dbReference type="InterPro" id="IPR036322">
    <property type="entry name" value="WD40_repeat_dom_sf"/>
</dbReference>
<evidence type="ECO:0000256" key="11">
    <source>
        <dbReference type="ARBA" id="ARBA00023242"/>
    </source>
</evidence>
<dbReference type="PANTHER" id="PTHR11024">
    <property type="entry name" value="NUCLEAR PORE COMPLEX PROTEIN SEC13 / SEH1 FAMILY MEMBER"/>
    <property type="match status" value="1"/>
</dbReference>
<evidence type="ECO:0000256" key="4">
    <source>
        <dbReference type="ARBA" id="ARBA00022448"/>
    </source>
</evidence>
<keyword evidence="15" id="KW-1185">Reference proteome</keyword>
<comment type="subcellular location">
    <subcellularLocation>
        <location evidence="2">Lysosome</location>
    </subcellularLocation>
    <subcellularLocation>
        <location evidence="1">Nucleus envelope</location>
    </subcellularLocation>
</comment>
<dbReference type="AlphaFoldDB" id="A0ABD0YS82"/>
<keyword evidence="9" id="KW-0653">Protein transport</keyword>
<comment type="similarity">
    <text evidence="3">Belongs to the WD repeat SEC13 family.</text>
</comment>
<evidence type="ECO:0008006" key="16">
    <source>
        <dbReference type="Google" id="ProtNLM"/>
    </source>
</evidence>
<keyword evidence="5 13" id="KW-0853">WD repeat</keyword>
<dbReference type="Proteomes" id="UP001558652">
    <property type="component" value="Unassembled WGS sequence"/>
</dbReference>
<reference evidence="14 15" key="1">
    <citation type="submission" date="2024-07" db="EMBL/GenBank/DDBJ databases">
        <title>Chromosome-level genome assembly of the water stick insect Ranatra chinensis (Heteroptera: Nepidae).</title>
        <authorList>
            <person name="Liu X."/>
        </authorList>
    </citation>
    <scope>NUCLEOTIDE SEQUENCE [LARGE SCALE GENOMIC DNA]</scope>
    <source>
        <strain evidence="14">Cailab_2021Rc</strain>
        <tissue evidence="14">Muscle</tissue>
    </source>
</reference>
<evidence type="ECO:0000256" key="13">
    <source>
        <dbReference type="PROSITE-ProRule" id="PRU00221"/>
    </source>
</evidence>
<dbReference type="GO" id="GO:0005635">
    <property type="term" value="C:nuclear envelope"/>
    <property type="evidence" value="ECO:0007669"/>
    <property type="project" value="UniProtKB-SubCell"/>
</dbReference>
<evidence type="ECO:0000256" key="5">
    <source>
        <dbReference type="ARBA" id="ARBA00022574"/>
    </source>
</evidence>
<dbReference type="FunFam" id="2.130.10.10:FF:000063">
    <property type="entry name" value="SEH1 like nucleoporin"/>
    <property type="match status" value="1"/>
</dbReference>
<dbReference type="Gene3D" id="2.130.10.10">
    <property type="entry name" value="YVTN repeat-like/Quinoprotein amine dehydrogenase"/>
    <property type="match status" value="1"/>
</dbReference>
<gene>
    <name evidence="14" type="ORF">AAG570_013090</name>
</gene>
<organism evidence="14 15">
    <name type="scientific">Ranatra chinensis</name>
    <dbReference type="NCBI Taxonomy" id="642074"/>
    <lineage>
        <taxon>Eukaryota</taxon>
        <taxon>Metazoa</taxon>
        <taxon>Ecdysozoa</taxon>
        <taxon>Arthropoda</taxon>
        <taxon>Hexapoda</taxon>
        <taxon>Insecta</taxon>
        <taxon>Pterygota</taxon>
        <taxon>Neoptera</taxon>
        <taxon>Paraneoptera</taxon>
        <taxon>Hemiptera</taxon>
        <taxon>Heteroptera</taxon>
        <taxon>Panheteroptera</taxon>
        <taxon>Nepomorpha</taxon>
        <taxon>Nepidae</taxon>
        <taxon>Ranatrinae</taxon>
        <taxon>Ranatra</taxon>
    </lineage>
</organism>
<dbReference type="Pfam" id="PF00400">
    <property type="entry name" value="WD40"/>
    <property type="match status" value="3"/>
</dbReference>
<dbReference type="InterPro" id="IPR001680">
    <property type="entry name" value="WD40_rpt"/>
</dbReference>
<keyword evidence="11" id="KW-0539">Nucleus</keyword>
<dbReference type="SUPFAM" id="SSF50978">
    <property type="entry name" value="WD40 repeat-like"/>
    <property type="match status" value="1"/>
</dbReference>
<evidence type="ECO:0000313" key="14">
    <source>
        <dbReference type="EMBL" id="KAL1130152.1"/>
    </source>
</evidence>
<dbReference type="PRINTS" id="PR00320">
    <property type="entry name" value="GPROTEINBRPT"/>
</dbReference>